<dbReference type="Proteomes" id="UP000603453">
    <property type="component" value="Unassembled WGS sequence"/>
</dbReference>
<dbReference type="PANTHER" id="PTHR47990">
    <property type="entry name" value="2-OXOGLUTARATE (2OG) AND FE(II)-DEPENDENT OXYGENASE SUPERFAMILY PROTEIN-RELATED"/>
    <property type="match status" value="1"/>
</dbReference>
<evidence type="ECO:0000256" key="1">
    <source>
        <dbReference type="SAM" id="MobiDB-lite"/>
    </source>
</evidence>
<gene>
    <name evidence="3" type="ORF">INT47_010549</name>
</gene>
<protein>
    <recommendedName>
        <fullName evidence="2">Isopenicillin N synthase-like Fe(2+) 2OG dioxygenase domain-containing protein</fullName>
    </recommendedName>
</protein>
<dbReference type="InterPro" id="IPR044861">
    <property type="entry name" value="IPNS-like_FE2OG_OXY"/>
</dbReference>
<dbReference type="AlphaFoldDB" id="A0A8H7QVZ1"/>
<reference evidence="3" key="1">
    <citation type="submission" date="2020-12" db="EMBL/GenBank/DDBJ databases">
        <title>Metabolic potential, ecology and presence of endohyphal bacteria is reflected in genomic diversity of Mucoromycotina.</title>
        <authorList>
            <person name="Muszewska A."/>
            <person name="Okrasinska A."/>
            <person name="Steczkiewicz K."/>
            <person name="Drgas O."/>
            <person name="Orlowska M."/>
            <person name="Perlinska-Lenart U."/>
            <person name="Aleksandrzak-Piekarczyk T."/>
            <person name="Szatraj K."/>
            <person name="Zielenkiewicz U."/>
            <person name="Pilsyk S."/>
            <person name="Malc E."/>
            <person name="Mieczkowski P."/>
            <person name="Kruszewska J.S."/>
            <person name="Biernat P."/>
            <person name="Pawlowska J."/>
        </authorList>
    </citation>
    <scope>NUCLEOTIDE SEQUENCE</scope>
    <source>
        <strain evidence="3">WA0000017839</strain>
    </source>
</reference>
<feature type="domain" description="Isopenicillin N synthase-like Fe(2+) 2OG dioxygenase" evidence="2">
    <location>
        <begin position="114"/>
        <end position="181"/>
    </location>
</feature>
<dbReference type="EMBL" id="JAEPRD010000105">
    <property type="protein sequence ID" value="KAG2198763.1"/>
    <property type="molecule type" value="Genomic_DNA"/>
</dbReference>
<name>A0A8H7QVZ1_9FUNG</name>
<sequence length="253" mass="28940">MDYPRNAGWENQSQGYSSGSRESMQFSFHNTSDLRPSEKDVPGLDYTVETFMLQCNNLSQQLLVCFAIGLGFPQDFFKRCHDISQPDCLNSLRCIRYAQDINQTSHKRLPNIEAYRTEAHTNINTFSLLFQQPGQDGLEIYHDNEWTSVTLNDNEIICNIGDMIVRWSDDRLQSRSHRIRNQASNKYHGSQSFIEYVNEANRSVIIQGRTKYTKPITAGEFLMTTIEKNYIALKAAHTSSSKPNLNSPAVVIV</sequence>
<dbReference type="OrthoDB" id="288590at2759"/>
<dbReference type="Gene3D" id="2.60.120.330">
    <property type="entry name" value="B-lactam Antibiotic, Isopenicillin N Synthase, Chain"/>
    <property type="match status" value="1"/>
</dbReference>
<comment type="caution">
    <text evidence="3">The sequence shown here is derived from an EMBL/GenBank/DDBJ whole genome shotgun (WGS) entry which is preliminary data.</text>
</comment>
<evidence type="ECO:0000259" key="2">
    <source>
        <dbReference type="Pfam" id="PF03171"/>
    </source>
</evidence>
<evidence type="ECO:0000313" key="3">
    <source>
        <dbReference type="EMBL" id="KAG2198763.1"/>
    </source>
</evidence>
<proteinExistence type="predicted"/>
<evidence type="ECO:0000313" key="4">
    <source>
        <dbReference type="Proteomes" id="UP000603453"/>
    </source>
</evidence>
<dbReference type="InterPro" id="IPR027443">
    <property type="entry name" value="IPNS-like_sf"/>
</dbReference>
<dbReference type="SUPFAM" id="SSF51197">
    <property type="entry name" value="Clavaminate synthase-like"/>
    <property type="match status" value="1"/>
</dbReference>
<dbReference type="InterPro" id="IPR050231">
    <property type="entry name" value="Iron_ascorbate_oxido_reductase"/>
</dbReference>
<feature type="region of interest" description="Disordered" evidence="1">
    <location>
        <begin position="1"/>
        <end position="22"/>
    </location>
</feature>
<accession>A0A8H7QVZ1</accession>
<organism evidence="3 4">
    <name type="scientific">Mucor saturninus</name>
    <dbReference type="NCBI Taxonomy" id="64648"/>
    <lineage>
        <taxon>Eukaryota</taxon>
        <taxon>Fungi</taxon>
        <taxon>Fungi incertae sedis</taxon>
        <taxon>Mucoromycota</taxon>
        <taxon>Mucoromycotina</taxon>
        <taxon>Mucoromycetes</taxon>
        <taxon>Mucorales</taxon>
        <taxon>Mucorineae</taxon>
        <taxon>Mucoraceae</taxon>
        <taxon>Mucor</taxon>
    </lineage>
</organism>
<keyword evidence="4" id="KW-1185">Reference proteome</keyword>
<feature type="compositionally biased region" description="Polar residues" evidence="1">
    <location>
        <begin position="9"/>
        <end position="22"/>
    </location>
</feature>
<dbReference type="Pfam" id="PF03171">
    <property type="entry name" value="2OG-FeII_Oxy"/>
    <property type="match status" value="1"/>
</dbReference>